<dbReference type="InterPro" id="IPR049067">
    <property type="entry name" value="MreB-like_C"/>
</dbReference>
<feature type="domain" description="Actin homologue MreB-like C-terminal" evidence="2">
    <location>
        <begin position="184"/>
        <end position="314"/>
    </location>
</feature>
<dbReference type="AlphaFoldDB" id="A0A934J0J8"/>
<dbReference type="InterPro" id="IPR043129">
    <property type="entry name" value="ATPase_NBD"/>
</dbReference>
<dbReference type="Pfam" id="PF17989">
    <property type="entry name" value="ALP_N"/>
    <property type="match status" value="1"/>
</dbReference>
<dbReference type="Gene3D" id="3.30.420.40">
    <property type="match status" value="2"/>
</dbReference>
<gene>
    <name evidence="3" type="ORF">JFN88_04120</name>
</gene>
<evidence type="ECO:0000313" key="3">
    <source>
        <dbReference type="EMBL" id="MBJ6360510.1"/>
    </source>
</evidence>
<dbReference type="RefSeq" id="WP_199018065.1">
    <property type="nucleotide sequence ID" value="NZ_JAELUP010000009.1"/>
</dbReference>
<dbReference type="InterPro" id="IPR040607">
    <property type="entry name" value="ALP_N"/>
</dbReference>
<organism evidence="3 4">
    <name type="scientific">Paenibacillus roseus</name>
    <dbReference type="NCBI Taxonomy" id="2798579"/>
    <lineage>
        <taxon>Bacteria</taxon>
        <taxon>Bacillati</taxon>
        <taxon>Bacillota</taxon>
        <taxon>Bacilli</taxon>
        <taxon>Bacillales</taxon>
        <taxon>Paenibacillaceae</taxon>
        <taxon>Paenibacillus</taxon>
    </lineage>
</organism>
<dbReference type="Pfam" id="PF21522">
    <property type="entry name" value="MreB-like_C"/>
    <property type="match status" value="1"/>
</dbReference>
<evidence type="ECO:0000259" key="1">
    <source>
        <dbReference type="Pfam" id="PF17989"/>
    </source>
</evidence>
<reference evidence="3" key="1">
    <citation type="submission" date="2020-12" db="EMBL/GenBank/DDBJ databases">
        <authorList>
            <person name="Huq M.A."/>
        </authorList>
    </citation>
    <scope>NUCLEOTIDE SEQUENCE</scope>
    <source>
        <strain evidence="3">MAHUQ-46</strain>
    </source>
</reference>
<evidence type="ECO:0000259" key="2">
    <source>
        <dbReference type="Pfam" id="PF21522"/>
    </source>
</evidence>
<keyword evidence="4" id="KW-1185">Reference proteome</keyword>
<name>A0A934J0J8_9BACL</name>
<proteinExistence type="predicted"/>
<feature type="domain" description="Actin-like protein N-terminal" evidence="1">
    <location>
        <begin position="5"/>
        <end position="159"/>
    </location>
</feature>
<accession>A0A934J0J8</accession>
<dbReference type="EMBL" id="JAELUP010000009">
    <property type="protein sequence ID" value="MBJ6360510.1"/>
    <property type="molecule type" value="Genomic_DNA"/>
</dbReference>
<comment type="caution">
    <text evidence="3">The sequence shown here is derived from an EMBL/GenBank/DDBJ whole genome shotgun (WGS) entry which is preliminary data.</text>
</comment>
<sequence length="348" mass="37939">MRISVDIGFGYVKAENEEGKSILFPSVVGLRRASNVAGVFGEQFDDYIVTIKKGDEDQNSYYVGDAGLTSGGTRTWEDEHAKNRNLEVLIATAMGILNEKEEPVELAVGLPMNVFSAQHEELKRKLTGLSLDVSVEGERQPKNSKIQVSSVFVFPQGAGAYYAALHNIDGSVKDANLLNKPLAVIEIGFRTTDFLFMSLGKRGLQPRPEPFTGSLDIGMNTAQTEIQQAAKKELGGYEPDLKEIEKALLWPGMNGILTAKGKSIDLKPFRKQANENVASRIISQLKQRWRDEVNTLSSVMIGGGGGDDLYSHFEQAFGITQKVENPQFANAKGFLAAQALALRAAGRG</sequence>
<dbReference type="CDD" id="cd24025">
    <property type="entry name" value="ASKHA_NBD_ParM_pCBH-like"/>
    <property type="match status" value="1"/>
</dbReference>
<dbReference type="SUPFAM" id="SSF53067">
    <property type="entry name" value="Actin-like ATPase domain"/>
    <property type="match status" value="2"/>
</dbReference>
<protein>
    <submittedName>
        <fullName evidence="3">ParM/StbA family protein</fullName>
    </submittedName>
</protein>
<dbReference type="Proteomes" id="UP000640274">
    <property type="component" value="Unassembled WGS sequence"/>
</dbReference>
<evidence type="ECO:0000313" key="4">
    <source>
        <dbReference type="Proteomes" id="UP000640274"/>
    </source>
</evidence>